<reference evidence="8 9" key="1">
    <citation type="submission" date="2019-01" db="EMBL/GenBank/DDBJ databases">
        <title>Pseudoxanthomonas composti sp. nov., isolated from compost.</title>
        <authorList>
            <person name="Yang G."/>
        </authorList>
    </citation>
    <scope>NUCLEOTIDE SEQUENCE [LARGE SCALE GENOMIC DNA]</scope>
    <source>
        <strain evidence="8 9">GSS15</strain>
    </source>
</reference>
<dbReference type="EMBL" id="SAWZ01000002">
    <property type="protein sequence ID" value="RXR07230.1"/>
    <property type="molecule type" value="Genomic_DNA"/>
</dbReference>
<dbReference type="Gene3D" id="3.40.50.300">
    <property type="entry name" value="P-loop containing nucleotide triphosphate hydrolases"/>
    <property type="match status" value="2"/>
</dbReference>
<dbReference type="OrthoDB" id="9808768at2"/>
<dbReference type="GO" id="GO:0005524">
    <property type="term" value="F:ATP binding"/>
    <property type="evidence" value="ECO:0007669"/>
    <property type="project" value="UniProtKB-UniRule"/>
</dbReference>
<dbReference type="Proteomes" id="UP000289784">
    <property type="component" value="Unassembled WGS sequence"/>
</dbReference>
<dbReference type="SUPFAM" id="SSF52540">
    <property type="entry name" value="P-loop containing nucleoside triphosphate hydrolases"/>
    <property type="match status" value="1"/>
</dbReference>
<dbReference type="Pfam" id="PF02463">
    <property type="entry name" value="SMC_N"/>
    <property type="match status" value="1"/>
</dbReference>
<evidence type="ECO:0000259" key="7">
    <source>
        <dbReference type="Pfam" id="PF02463"/>
    </source>
</evidence>
<organism evidence="8 9">
    <name type="scientific">Pseudoxanthomonas composti</name>
    <dbReference type="NCBI Taxonomy" id="2137479"/>
    <lineage>
        <taxon>Bacteria</taxon>
        <taxon>Pseudomonadati</taxon>
        <taxon>Pseudomonadota</taxon>
        <taxon>Gammaproteobacteria</taxon>
        <taxon>Lysobacterales</taxon>
        <taxon>Lysobacteraceae</taxon>
        <taxon>Pseudoxanthomonas</taxon>
    </lineage>
</organism>
<keyword evidence="2 6" id="KW-0547">Nucleotide-binding</keyword>
<evidence type="ECO:0000256" key="4">
    <source>
        <dbReference type="ARBA" id="ARBA00023054"/>
    </source>
</evidence>
<dbReference type="GO" id="GO:0005737">
    <property type="term" value="C:cytoplasm"/>
    <property type="evidence" value="ECO:0007669"/>
    <property type="project" value="UniProtKB-SubCell"/>
</dbReference>
<evidence type="ECO:0000256" key="6">
    <source>
        <dbReference type="HAMAP-Rule" id="MF_01894"/>
    </source>
</evidence>
<dbReference type="NCBIfam" id="TIGR02168">
    <property type="entry name" value="SMC_prok_B"/>
    <property type="match status" value="1"/>
</dbReference>
<evidence type="ECO:0000256" key="3">
    <source>
        <dbReference type="ARBA" id="ARBA00022840"/>
    </source>
</evidence>
<feature type="coiled-coil region" evidence="6">
    <location>
        <begin position="431"/>
        <end position="500"/>
    </location>
</feature>
<comment type="subunit">
    <text evidence="6">Homodimer.</text>
</comment>
<feature type="coiled-coil region" evidence="6">
    <location>
        <begin position="986"/>
        <end position="1013"/>
    </location>
</feature>
<dbReference type="SUPFAM" id="SSF57997">
    <property type="entry name" value="Tropomyosin"/>
    <property type="match status" value="1"/>
</dbReference>
<dbReference type="GO" id="GO:0005694">
    <property type="term" value="C:chromosome"/>
    <property type="evidence" value="ECO:0007669"/>
    <property type="project" value="InterPro"/>
</dbReference>
<dbReference type="InterPro" id="IPR003395">
    <property type="entry name" value="RecF/RecN/SMC_N"/>
</dbReference>
<dbReference type="GO" id="GO:0030261">
    <property type="term" value="P:chromosome condensation"/>
    <property type="evidence" value="ECO:0007669"/>
    <property type="project" value="InterPro"/>
</dbReference>
<evidence type="ECO:0000256" key="1">
    <source>
        <dbReference type="ARBA" id="ARBA00022490"/>
    </source>
</evidence>
<dbReference type="GO" id="GO:0007059">
    <property type="term" value="P:chromosome segregation"/>
    <property type="evidence" value="ECO:0007669"/>
    <property type="project" value="UniProtKB-UniRule"/>
</dbReference>
<dbReference type="GO" id="GO:0007062">
    <property type="term" value="P:sister chromatid cohesion"/>
    <property type="evidence" value="ECO:0007669"/>
    <property type="project" value="InterPro"/>
</dbReference>
<feature type="domain" description="RecF/RecN/SMC N-terminal" evidence="7">
    <location>
        <begin position="3"/>
        <end position="1155"/>
    </location>
</feature>
<dbReference type="RefSeq" id="WP_129470045.1">
    <property type="nucleotide sequence ID" value="NZ_SAWZ01000002.1"/>
</dbReference>
<dbReference type="CDD" id="cd03278">
    <property type="entry name" value="ABC_SMC_barmotin"/>
    <property type="match status" value="2"/>
</dbReference>
<proteinExistence type="inferred from homology"/>
<evidence type="ECO:0000256" key="2">
    <source>
        <dbReference type="ARBA" id="ARBA00022741"/>
    </source>
</evidence>
<dbReference type="GO" id="GO:0006260">
    <property type="term" value="P:DNA replication"/>
    <property type="evidence" value="ECO:0007669"/>
    <property type="project" value="UniProtKB-UniRule"/>
</dbReference>
<evidence type="ECO:0000313" key="9">
    <source>
        <dbReference type="Proteomes" id="UP000289784"/>
    </source>
</evidence>
<accession>A0A4Q1JY23</accession>
<keyword evidence="1 6" id="KW-0963">Cytoplasm</keyword>
<dbReference type="PIRSF" id="PIRSF005719">
    <property type="entry name" value="SMC"/>
    <property type="match status" value="1"/>
</dbReference>
<dbReference type="AlphaFoldDB" id="A0A4Q1JY23"/>
<dbReference type="InterPro" id="IPR024704">
    <property type="entry name" value="SMC"/>
</dbReference>
<protein>
    <recommendedName>
        <fullName evidence="6">Chromosome partition protein Smc</fullName>
    </recommendedName>
</protein>
<comment type="caution">
    <text evidence="8">The sequence shown here is derived from an EMBL/GenBank/DDBJ whole genome shotgun (WGS) entry which is preliminary data.</text>
</comment>
<name>A0A4Q1JY23_9GAMM</name>
<dbReference type="PANTHER" id="PTHR43977">
    <property type="entry name" value="STRUCTURAL MAINTENANCE OF CHROMOSOMES PROTEIN 3"/>
    <property type="match status" value="1"/>
</dbReference>
<keyword evidence="9" id="KW-1185">Reference proteome</keyword>
<dbReference type="InterPro" id="IPR011890">
    <property type="entry name" value="SMC_prok"/>
</dbReference>
<feature type="binding site" evidence="6">
    <location>
        <begin position="32"/>
        <end position="39"/>
    </location>
    <ligand>
        <name>ATP</name>
        <dbReference type="ChEBI" id="CHEBI:30616"/>
    </ligand>
</feature>
<gene>
    <name evidence="6 8" type="primary">smc</name>
    <name evidence="8" type="ORF">EPA99_04745</name>
</gene>
<feature type="coiled-coil region" evidence="6">
    <location>
        <begin position="658"/>
        <end position="800"/>
    </location>
</feature>
<comment type="domain">
    <text evidence="6">Contains large globular domains required for ATP hydrolysis at each terminus and a third globular domain forming a flexible hinge near the middle of the molecule. These domains are separated by coiled-coil structures.</text>
</comment>
<sequence length="1172" mass="130194">MRLSTIKLSGFKSFVDPTTLHLPTNMTGVVGPNGCGKSNIIDAVRWVMGESSASRLRGDSLTDVIFSGSAARKPVSQATVELIFDNTDHTVSGEFAAFNEISVKRTVSRDGQSNYYLNGTKCRRRDITDLFLGTGLGPRSYSIIEQGMISQIVEARPEDLRVYLEEAAGISKYKERRKETETRIRHTRENLERLSDLREEVDKQLEHLKRQARQAEQYQALQEERRVKDAEWKALLYRNLDADLQAARTRLDQDETRLQQFIAEQREAERLLEEGRAGRDTASEALNKAQAEVYQIASTLARIEQQIQHQRDLSERLRRARDEAVQQLSELGTHISGDEERLSLLRETVAEAEPQLEELREHDVLRQEALRDAEAALADWQARWEAHSRATAESSRAGEVERTRVDYLDRQLLEGDRRREALASERASLDVDALTEALEDVQLRHETQKEAIEGLSEQLEARKQAVTAHQEQQRATQGELAELRKQAQAARGRLSSLETLQAAALGQEQGAAMAWLKAHGLDSATRVGEVLEVDAGWEHAVESALGQLIEGVLVEAPGGQIQAELLQALAELGDGRLALVSSAQGEAAFPATSLAAKVRGPLALCRLLSRLHAAESLAQAQALQAQLGEGDSIITRQGERLGQGWVRVAHSGAAKQGALLREREIQALREQIESLQEREAELETRLSQLRDQALAAEQQREDAQRSLYAAHRSLSELAGQLQSQQGRLETARNRTARIDAELEQLIEALDTSREQARLARGRLEDAVVSMGDQESARQALEVERRRLTEARDAARDAARQSRDAAHALALTLESQRTQMTALSQALDRMTGQRGALDSRLGELTAQLSHDDDPVESLETERQVALEQRVLADRALGEARSLLDGIDADLRKYEQTRQQRDEQSLAQRERIAQRRLDQQALTLKAEQLSAAVVEGGFTLEEVINTLPEVADPAQWEQTVGQIEARMRRLEPVNLAAIHEYGEASQRSEYLESQSADLNSALETLEEAIRKIDRETRGRFKDTFDRVNSGMQALYPRLFGGGHAYLELTGEDLLDTGVSIMARPPGKRVSNISLLSGGEKAMTAVSLVFAIFQLNPAPFCLLDEVDAPLDEANVGRLANMVKEMSEKVQFLFVSHNKATMEAANQLSGVTMREPGVSRLVSVDLEEAARLAGAA</sequence>
<dbReference type="HAMAP" id="MF_01894">
    <property type="entry name" value="Smc_prok"/>
    <property type="match status" value="1"/>
</dbReference>
<comment type="subcellular location">
    <subcellularLocation>
        <location evidence="6">Cytoplasm</location>
    </subcellularLocation>
</comment>
<comment type="similarity">
    <text evidence="6">Belongs to the SMC family.</text>
</comment>
<dbReference type="InterPro" id="IPR027417">
    <property type="entry name" value="P-loop_NTPase"/>
</dbReference>
<dbReference type="InterPro" id="IPR036277">
    <property type="entry name" value="SMC_hinge_sf"/>
</dbReference>
<keyword evidence="4 6" id="KW-0175">Coiled coil</keyword>
<evidence type="ECO:0000256" key="5">
    <source>
        <dbReference type="ARBA" id="ARBA00023125"/>
    </source>
</evidence>
<feature type="coiled-coil region" evidence="6">
    <location>
        <begin position="170"/>
        <end position="330"/>
    </location>
</feature>
<dbReference type="GO" id="GO:0016887">
    <property type="term" value="F:ATP hydrolysis activity"/>
    <property type="evidence" value="ECO:0007669"/>
    <property type="project" value="InterPro"/>
</dbReference>
<dbReference type="SUPFAM" id="SSF75553">
    <property type="entry name" value="Smc hinge domain"/>
    <property type="match status" value="1"/>
</dbReference>
<evidence type="ECO:0000313" key="8">
    <source>
        <dbReference type="EMBL" id="RXR07230.1"/>
    </source>
</evidence>
<keyword evidence="3 6" id="KW-0067">ATP-binding</keyword>
<comment type="function">
    <text evidence="6">Required for chromosome condensation and partitioning.</text>
</comment>
<dbReference type="GO" id="GO:0003677">
    <property type="term" value="F:DNA binding"/>
    <property type="evidence" value="ECO:0007669"/>
    <property type="project" value="UniProtKB-UniRule"/>
</dbReference>
<keyword evidence="5 6" id="KW-0238">DNA-binding</keyword>